<dbReference type="AlphaFoldDB" id="A0A834XM68"/>
<accession>A0A834XM68</accession>
<evidence type="ECO:0000256" key="1">
    <source>
        <dbReference type="ARBA" id="ARBA00022703"/>
    </source>
</evidence>
<sequence length="425" mass="49981">MSLFANCLSHFTGSKLKQEVKGFKITDVKRTRKIGIACCNLKELKKKACEKLNISNDLSEINIYLIDGSLVDEEYFKTLDAQSTLILQKPGEKLLTDADLLYETLRRVNIDYLTAGDQATKFVTENLKKKVAVLHNLLNLDDSKTQLSHRDDHPEWFRGLETNVTTKEAYMHRRCQDRIRGYLYKTIEQIKTSNIWLTNNQARLNLQNIIEYFKLQLKKDHYFGYYFDRSKCHKDEIDAVTRTTDNCYDHCPCKLIDEKKNDEDDNEDVNEKYVDEEKKIDDDNVDTVDGKRQSKSNDRPAKKQEIDETIVCPYNVYSRCQDEINSLCDANGEFQCEGVWNYENCKYGDRHKINPYRSKEELILFSTWNLDHKLERSRTLVPQLLKYSEDNLINEKIVFKFYDNLFTIKNLRLVHIVCHDKGSHK</sequence>
<reference evidence="5 6" key="1">
    <citation type="submission" date="2020-08" db="EMBL/GenBank/DDBJ databases">
        <title>Aphidius gifuensis genome sequencing and assembly.</title>
        <authorList>
            <person name="Du Z."/>
        </authorList>
    </citation>
    <scope>NUCLEOTIDE SEQUENCE [LARGE SCALE GENOMIC DNA]</scope>
    <source>
        <strain evidence="5">YNYX2018</strain>
        <tissue evidence="5">Adults</tissue>
    </source>
</reference>
<dbReference type="GO" id="GO:0004520">
    <property type="term" value="F:DNA endonuclease activity"/>
    <property type="evidence" value="ECO:0007669"/>
    <property type="project" value="InterPro"/>
</dbReference>
<feature type="compositionally biased region" description="Basic and acidic residues" evidence="3">
    <location>
        <begin position="269"/>
        <end position="302"/>
    </location>
</feature>
<organism evidence="5 6">
    <name type="scientific">Aphidius gifuensis</name>
    <name type="common">Parasitoid wasp</name>
    <dbReference type="NCBI Taxonomy" id="684658"/>
    <lineage>
        <taxon>Eukaryota</taxon>
        <taxon>Metazoa</taxon>
        <taxon>Ecdysozoa</taxon>
        <taxon>Arthropoda</taxon>
        <taxon>Hexapoda</taxon>
        <taxon>Insecta</taxon>
        <taxon>Pterygota</taxon>
        <taxon>Neoptera</taxon>
        <taxon>Endopterygota</taxon>
        <taxon>Hymenoptera</taxon>
        <taxon>Apocrita</taxon>
        <taxon>Ichneumonoidea</taxon>
        <taxon>Braconidae</taxon>
        <taxon>Aphidiinae</taxon>
        <taxon>Aphidius</taxon>
    </lineage>
</organism>
<keyword evidence="1 2" id="KW-0053">Apoptosis</keyword>
<dbReference type="OrthoDB" id="9943677at2759"/>
<evidence type="ECO:0000256" key="3">
    <source>
        <dbReference type="SAM" id="MobiDB-lite"/>
    </source>
</evidence>
<name>A0A834XM68_APHGI</name>
<protein>
    <recommendedName>
        <fullName evidence="4">CIDE-N domain-containing protein</fullName>
    </recommendedName>
</protein>
<evidence type="ECO:0000259" key="4">
    <source>
        <dbReference type="PROSITE" id="PS51135"/>
    </source>
</evidence>
<dbReference type="EMBL" id="JACMRX010000006">
    <property type="protein sequence ID" value="KAF7988102.1"/>
    <property type="molecule type" value="Genomic_DNA"/>
</dbReference>
<dbReference type="GO" id="GO:0005737">
    <property type="term" value="C:cytoplasm"/>
    <property type="evidence" value="ECO:0007669"/>
    <property type="project" value="InterPro"/>
</dbReference>
<dbReference type="InterPro" id="IPR015311">
    <property type="entry name" value="DFF40_C"/>
</dbReference>
<comment type="caution">
    <text evidence="5">The sequence shown here is derived from an EMBL/GenBank/DDBJ whole genome shotgun (WGS) entry which is preliminary data.</text>
</comment>
<dbReference type="InterPro" id="IPR044925">
    <property type="entry name" value="His-Me_finger_sf"/>
</dbReference>
<keyword evidence="6" id="KW-1185">Reference proteome</keyword>
<evidence type="ECO:0000313" key="5">
    <source>
        <dbReference type="EMBL" id="KAF7988102.1"/>
    </source>
</evidence>
<dbReference type="GO" id="GO:0016787">
    <property type="term" value="F:hydrolase activity"/>
    <property type="evidence" value="ECO:0007669"/>
    <property type="project" value="InterPro"/>
</dbReference>
<dbReference type="GO" id="GO:0006309">
    <property type="term" value="P:apoptotic DNA fragmentation"/>
    <property type="evidence" value="ECO:0007669"/>
    <property type="project" value="InterPro"/>
</dbReference>
<proteinExistence type="predicted"/>
<feature type="domain" description="CIDE-N" evidence="4">
    <location>
        <begin position="19"/>
        <end position="96"/>
    </location>
</feature>
<dbReference type="Proteomes" id="UP000639338">
    <property type="component" value="Unassembled WGS sequence"/>
</dbReference>
<dbReference type="SUPFAM" id="SSF54277">
    <property type="entry name" value="CAD &amp; PB1 domains"/>
    <property type="match status" value="1"/>
</dbReference>
<feature type="region of interest" description="Disordered" evidence="3">
    <location>
        <begin position="261"/>
        <end position="302"/>
    </location>
</feature>
<dbReference type="Pfam" id="PF02017">
    <property type="entry name" value="CIDE-N"/>
    <property type="match status" value="1"/>
</dbReference>
<dbReference type="PROSITE" id="PS51135">
    <property type="entry name" value="CIDE_N"/>
    <property type="match status" value="1"/>
</dbReference>
<dbReference type="Pfam" id="PF09230">
    <property type="entry name" value="DFF40"/>
    <property type="match status" value="1"/>
</dbReference>
<gene>
    <name evidence="5" type="ORF">HCN44_007596</name>
</gene>
<dbReference type="SMART" id="SM00266">
    <property type="entry name" value="CAD"/>
    <property type="match status" value="1"/>
</dbReference>
<evidence type="ECO:0000256" key="2">
    <source>
        <dbReference type="PROSITE-ProRule" id="PRU00447"/>
    </source>
</evidence>
<dbReference type="GO" id="GO:0005634">
    <property type="term" value="C:nucleus"/>
    <property type="evidence" value="ECO:0007669"/>
    <property type="project" value="InterPro"/>
</dbReference>
<dbReference type="InterPro" id="IPR039729">
    <property type="entry name" value="DFF40"/>
</dbReference>
<evidence type="ECO:0000313" key="6">
    <source>
        <dbReference type="Proteomes" id="UP000639338"/>
    </source>
</evidence>
<dbReference type="Gene3D" id="3.10.20.10">
    <property type="match status" value="1"/>
</dbReference>
<dbReference type="InterPro" id="IPR003508">
    <property type="entry name" value="CIDE-N_dom"/>
</dbReference>
<dbReference type="PANTHER" id="PTHR13067">
    <property type="entry name" value="CASPASE-ACTIVATED DNASE"/>
    <property type="match status" value="1"/>
</dbReference>
<dbReference type="PANTHER" id="PTHR13067:SF2">
    <property type="entry name" value="CASPASE-ACTIVATED DNASE"/>
    <property type="match status" value="1"/>
</dbReference>
<dbReference type="SUPFAM" id="SSF54060">
    <property type="entry name" value="His-Me finger endonucleases"/>
    <property type="match status" value="1"/>
</dbReference>